<reference evidence="3" key="2">
    <citation type="submission" date="2020-09" db="EMBL/GenBank/DDBJ databases">
        <authorList>
            <person name="Sun Q."/>
            <person name="Zhou Y."/>
        </authorList>
    </citation>
    <scope>NUCLEOTIDE SEQUENCE</scope>
    <source>
        <strain evidence="3">CGMCC 4.7278</strain>
    </source>
</reference>
<dbReference type="RefSeq" id="WP_188829096.1">
    <property type="nucleotide sequence ID" value="NZ_BMMW01000002.1"/>
</dbReference>
<dbReference type="AlphaFoldDB" id="A0A917QIK3"/>
<dbReference type="PANTHER" id="PTHR43681:SF1">
    <property type="entry name" value="SARCALUMENIN"/>
    <property type="match status" value="1"/>
</dbReference>
<evidence type="ECO:0000313" key="4">
    <source>
        <dbReference type="Proteomes" id="UP000612956"/>
    </source>
</evidence>
<dbReference type="PANTHER" id="PTHR43681">
    <property type="entry name" value="TRANSMEMBRANE GTPASE FZO"/>
    <property type="match status" value="1"/>
</dbReference>
<keyword evidence="4" id="KW-1185">Reference proteome</keyword>
<dbReference type="Proteomes" id="UP000612956">
    <property type="component" value="Unassembled WGS sequence"/>
</dbReference>
<evidence type="ECO:0000259" key="2">
    <source>
        <dbReference type="Pfam" id="PF00350"/>
    </source>
</evidence>
<evidence type="ECO:0000256" key="1">
    <source>
        <dbReference type="SAM" id="Phobius"/>
    </source>
</evidence>
<organism evidence="3 4">
    <name type="scientific">Nocardia camponoti</name>
    <dbReference type="NCBI Taxonomy" id="1616106"/>
    <lineage>
        <taxon>Bacteria</taxon>
        <taxon>Bacillati</taxon>
        <taxon>Actinomycetota</taxon>
        <taxon>Actinomycetes</taxon>
        <taxon>Mycobacteriales</taxon>
        <taxon>Nocardiaceae</taxon>
        <taxon>Nocardia</taxon>
    </lineage>
</organism>
<protein>
    <submittedName>
        <fullName evidence="3">Isoniazid-inducible protein iniA</fullName>
    </submittedName>
</protein>
<dbReference type="Gene3D" id="3.40.50.300">
    <property type="entry name" value="P-loop containing nucleotide triphosphate hydrolases"/>
    <property type="match status" value="1"/>
</dbReference>
<name>A0A917QIK3_9NOCA</name>
<dbReference type="InterPro" id="IPR027417">
    <property type="entry name" value="P-loop_NTPase"/>
</dbReference>
<accession>A0A917QIK3</accession>
<keyword evidence="1" id="KW-1133">Transmembrane helix</keyword>
<keyword evidence="1" id="KW-0472">Membrane</keyword>
<gene>
    <name evidence="3" type="ORF">GCM10011591_25310</name>
</gene>
<dbReference type="InterPro" id="IPR045063">
    <property type="entry name" value="Dynamin_N"/>
</dbReference>
<dbReference type="SUPFAM" id="SSF52540">
    <property type="entry name" value="P-loop containing nucleoside triphosphate hydrolases"/>
    <property type="match status" value="1"/>
</dbReference>
<proteinExistence type="predicted"/>
<feature type="domain" description="Dynamin N-terminal" evidence="2">
    <location>
        <begin position="41"/>
        <end position="171"/>
    </location>
</feature>
<comment type="caution">
    <text evidence="3">The sequence shown here is derived from an EMBL/GenBank/DDBJ whole genome shotgun (WGS) entry which is preliminary data.</text>
</comment>
<dbReference type="Pfam" id="PF00350">
    <property type="entry name" value="Dynamin_N"/>
    <property type="match status" value="1"/>
</dbReference>
<dbReference type="EMBL" id="BMMW01000002">
    <property type="protein sequence ID" value="GGK52495.1"/>
    <property type="molecule type" value="Genomic_DNA"/>
</dbReference>
<evidence type="ECO:0000313" key="3">
    <source>
        <dbReference type="EMBL" id="GGK52495.1"/>
    </source>
</evidence>
<sequence length="568" mass="61421">MDTLLAVLDDTIAAATAAGRADLVARLTQAGDRVRDPRRRIVVAGQVGQGKSSFINALLNVDLCPVGDGATTTVPIELAYAPTAFTAIGEREIKSIATITRDQATRIDLGYPSDLLKDGIVLIDTPGLGAAGSTVGALELVSTADAILFVTDASTELTAPELAFLRQASEFTSSTAILLTKTDLYPHWRQVEAANRTRTQTTLIPISAHLRKHAMRFQDPQLGAESGFPQLFDFLREVINQGDRAARSAVARELHSAAEHLALKVGSELVALRDPKSADAAVNELHLAKSTAQDLQRRTATWQQTLADGITDLIGDVDHDLRERLRTIAREGDEWIDTHDPGRHWPAVTEWLSSTVDSALGDNLLYAHTRADLLADQIAEHFQAMSTVELPAADALNKQPTIADLEPDIGLVSKMLVGMRGSYGGVLMVGLATTFAGLAMLNPISLGAGLLVGGKAYRDDKQARLARRRAEAKQAIRRFLDDVAFQAAKDGKDRMHRIHRTLRDHYAGVAERTFRSIEDSLRAASDAATTRTTHRTARIAALESQLAAVAELRTYATAHLEAPSEVRV</sequence>
<reference evidence="3" key="1">
    <citation type="journal article" date="2014" name="Int. J. Syst. Evol. Microbiol.">
        <title>Complete genome sequence of Corynebacterium casei LMG S-19264T (=DSM 44701T), isolated from a smear-ripened cheese.</title>
        <authorList>
            <consortium name="US DOE Joint Genome Institute (JGI-PGF)"/>
            <person name="Walter F."/>
            <person name="Albersmeier A."/>
            <person name="Kalinowski J."/>
            <person name="Ruckert C."/>
        </authorList>
    </citation>
    <scope>NUCLEOTIDE SEQUENCE</scope>
    <source>
        <strain evidence="3">CGMCC 4.7278</strain>
    </source>
</reference>
<keyword evidence="1" id="KW-0812">Transmembrane</keyword>
<dbReference type="InterPro" id="IPR051943">
    <property type="entry name" value="TRAFAC_Dynamin-like_GTPase"/>
</dbReference>
<feature type="transmembrane region" description="Helical" evidence="1">
    <location>
        <begin position="423"/>
        <end position="452"/>
    </location>
</feature>